<comment type="caution">
    <text evidence="1">The sequence shown here is derived from an EMBL/GenBank/DDBJ whole genome shotgun (WGS) entry which is preliminary data.</text>
</comment>
<gene>
    <name evidence="1" type="ORF">Pan54_26780</name>
</gene>
<protein>
    <submittedName>
        <fullName evidence="1">Uncharacterized protein</fullName>
    </submittedName>
</protein>
<dbReference type="RefSeq" id="WP_146503863.1">
    <property type="nucleotide sequence ID" value="NZ_SJPG01000001.1"/>
</dbReference>
<dbReference type="Proteomes" id="UP000316095">
    <property type="component" value="Unassembled WGS sequence"/>
</dbReference>
<proteinExistence type="predicted"/>
<organism evidence="1 2">
    <name type="scientific">Rubinisphaera italica</name>
    <dbReference type="NCBI Taxonomy" id="2527969"/>
    <lineage>
        <taxon>Bacteria</taxon>
        <taxon>Pseudomonadati</taxon>
        <taxon>Planctomycetota</taxon>
        <taxon>Planctomycetia</taxon>
        <taxon>Planctomycetales</taxon>
        <taxon>Planctomycetaceae</taxon>
        <taxon>Rubinisphaera</taxon>
    </lineage>
</organism>
<dbReference type="AlphaFoldDB" id="A0A5C5XHW7"/>
<accession>A0A5C5XHW7</accession>
<dbReference type="EMBL" id="SJPG01000001">
    <property type="protein sequence ID" value="TWT61941.1"/>
    <property type="molecule type" value="Genomic_DNA"/>
</dbReference>
<sequence length="125" mass="14460">MITNDQFIKMLELLLKKSRENQVRWQKFESIKEEYGVRFRDGSFFQLTFTSPDSSPDYIQAQLISNGTTVMSCIVDDSEPNYELLSQLRDEAYRSVTKWDSALENIMSELADNEVVGVEDDSVPF</sequence>
<evidence type="ECO:0000313" key="1">
    <source>
        <dbReference type="EMBL" id="TWT61941.1"/>
    </source>
</evidence>
<name>A0A5C5XHW7_9PLAN</name>
<keyword evidence="2" id="KW-1185">Reference proteome</keyword>
<evidence type="ECO:0000313" key="2">
    <source>
        <dbReference type="Proteomes" id="UP000316095"/>
    </source>
</evidence>
<reference evidence="1 2" key="1">
    <citation type="submission" date="2019-02" db="EMBL/GenBank/DDBJ databases">
        <title>Deep-cultivation of Planctomycetes and their phenomic and genomic characterization uncovers novel biology.</title>
        <authorList>
            <person name="Wiegand S."/>
            <person name="Jogler M."/>
            <person name="Boedeker C."/>
            <person name="Pinto D."/>
            <person name="Vollmers J."/>
            <person name="Rivas-Marin E."/>
            <person name="Kohn T."/>
            <person name="Peeters S.H."/>
            <person name="Heuer A."/>
            <person name="Rast P."/>
            <person name="Oberbeckmann S."/>
            <person name="Bunk B."/>
            <person name="Jeske O."/>
            <person name="Meyerdierks A."/>
            <person name="Storesund J.E."/>
            <person name="Kallscheuer N."/>
            <person name="Luecker S."/>
            <person name="Lage O.M."/>
            <person name="Pohl T."/>
            <person name="Merkel B.J."/>
            <person name="Hornburger P."/>
            <person name="Mueller R.-W."/>
            <person name="Bruemmer F."/>
            <person name="Labrenz M."/>
            <person name="Spormann A.M."/>
            <person name="Op Den Camp H."/>
            <person name="Overmann J."/>
            <person name="Amann R."/>
            <person name="Jetten M.S.M."/>
            <person name="Mascher T."/>
            <person name="Medema M.H."/>
            <person name="Devos D.P."/>
            <person name="Kaster A.-K."/>
            <person name="Ovreas L."/>
            <person name="Rohde M."/>
            <person name="Galperin M.Y."/>
            <person name="Jogler C."/>
        </authorList>
    </citation>
    <scope>NUCLEOTIDE SEQUENCE [LARGE SCALE GENOMIC DNA]</scope>
    <source>
        <strain evidence="1 2">Pan54</strain>
    </source>
</reference>